<feature type="transmembrane region" description="Helical" evidence="5">
    <location>
        <begin position="66"/>
        <end position="85"/>
    </location>
</feature>
<sequence length="418" mass="46495">MQASHQSISHNLQEWQRYISEISIFLLGSLVLILPSGYSIGPTILFLSSFYLIIKRPYLSINNNDWAIIAALAGYALTIVIINIWHNEPSASYDKPLRFLLAIPVLLWLLVYPPRLSWVWSGIIIGSLGTGAFALYQKGFLSIDRAHGHTQAIQYGNLSLLLGMFCLAGLGWASQRTHRHLWIALILMGALGGFLASLLSGSRGGWVGLPLMLLVLYRAYGDFFTTRKKIIGSTLLLVIVILLYQIPQTGVQSRAEQAFEDIHLYTSGEKTTTSVGFRFDMWKGALQLAYQKPFLGWGENEYQPGMQQVASEGLIHPLAASFGHAHNQFLDTLAKNGVVGLAALLLLYFLPLGHFSKYLKSKKMSQRSIATSGALLSVSYIDFSLTQGFLNHNSGVMMYAFWVVIWAALLRRNNSFTT</sequence>
<feature type="transmembrane region" description="Helical" evidence="5">
    <location>
        <begin position="22"/>
        <end position="54"/>
    </location>
</feature>
<keyword evidence="4 5" id="KW-0472">Membrane</keyword>
<feature type="transmembrane region" description="Helical" evidence="5">
    <location>
        <begin position="97"/>
        <end position="113"/>
    </location>
</feature>
<comment type="caution">
    <text evidence="7">The sequence shown here is derived from an EMBL/GenBank/DDBJ whole genome shotgun (WGS) entry which is preliminary data.</text>
</comment>
<evidence type="ECO:0000256" key="4">
    <source>
        <dbReference type="ARBA" id="ARBA00023136"/>
    </source>
</evidence>
<gene>
    <name evidence="7" type="ORF">M8006_15705</name>
</gene>
<evidence type="ECO:0000256" key="2">
    <source>
        <dbReference type="ARBA" id="ARBA00022692"/>
    </source>
</evidence>
<feature type="domain" description="O-antigen ligase-related" evidence="6">
    <location>
        <begin position="193"/>
        <end position="345"/>
    </location>
</feature>
<feature type="transmembrane region" description="Helical" evidence="5">
    <location>
        <begin position="337"/>
        <end position="356"/>
    </location>
</feature>
<feature type="transmembrane region" description="Helical" evidence="5">
    <location>
        <begin position="156"/>
        <end position="174"/>
    </location>
</feature>
<feature type="transmembrane region" description="Helical" evidence="5">
    <location>
        <begin position="181"/>
        <end position="199"/>
    </location>
</feature>
<evidence type="ECO:0000313" key="8">
    <source>
        <dbReference type="Proteomes" id="UP001165308"/>
    </source>
</evidence>
<dbReference type="InterPro" id="IPR051533">
    <property type="entry name" value="WaaL-like"/>
</dbReference>
<name>A0ABT0SU82_9GAMM</name>
<dbReference type="GO" id="GO:0016874">
    <property type="term" value="F:ligase activity"/>
    <property type="evidence" value="ECO:0007669"/>
    <property type="project" value="UniProtKB-KW"/>
</dbReference>
<keyword evidence="3 5" id="KW-1133">Transmembrane helix</keyword>
<protein>
    <submittedName>
        <fullName evidence="7">O-antigen ligase family protein</fullName>
    </submittedName>
</protein>
<proteinExistence type="predicted"/>
<feature type="transmembrane region" description="Helical" evidence="5">
    <location>
        <begin position="396"/>
        <end position="412"/>
    </location>
</feature>
<feature type="transmembrane region" description="Helical" evidence="5">
    <location>
        <begin position="118"/>
        <end position="136"/>
    </location>
</feature>
<evidence type="ECO:0000259" key="6">
    <source>
        <dbReference type="Pfam" id="PF04932"/>
    </source>
</evidence>
<dbReference type="InterPro" id="IPR007016">
    <property type="entry name" value="O-antigen_ligase-rel_domated"/>
</dbReference>
<accession>A0ABT0SU82</accession>
<dbReference type="PANTHER" id="PTHR37422:SF17">
    <property type="entry name" value="O-ANTIGEN LIGASE"/>
    <property type="match status" value="1"/>
</dbReference>
<dbReference type="RefSeq" id="WP_250083822.1">
    <property type="nucleotide sequence ID" value="NZ_JAMJPJ010000037.1"/>
</dbReference>
<evidence type="ECO:0000256" key="3">
    <source>
        <dbReference type="ARBA" id="ARBA00022989"/>
    </source>
</evidence>
<reference evidence="7" key="1">
    <citation type="submission" date="2022-05" db="EMBL/GenBank/DDBJ databases">
        <title>Halomonas geminus sp. nov. and Halomonas llamarensis sp. nov. isolated from high-altitude salars of the Atacama Desert.</title>
        <authorList>
            <person name="Hintersatz C."/>
            <person name="Rojas L.A."/>
            <person name="Wei T.-S."/>
            <person name="Kutschke S."/>
            <person name="Lehmann F."/>
            <person name="Jain R."/>
            <person name="Pollmann K."/>
        </authorList>
    </citation>
    <scope>NUCLEOTIDE SEQUENCE</scope>
    <source>
        <strain evidence="7">ATCHA</strain>
    </source>
</reference>
<comment type="subcellular location">
    <subcellularLocation>
        <location evidence="1">Membrane</location>
        <topology evidence="1">Multi-pass membrane protein</topology>
    </subcellularLocation>
</comment>
<organism evidence="7 8">
    <name type="scientific">Halomonas llamarensis</name>
    <dbReference type="NCBI Taxonomy" id="2945104"/>
    <lineage>
        <taxon>Bacteria</taxon>
        <taxon>Pseudomonadati</taxon>
        <taxon>Pseudomonadota</taxon>
        <taxon>Gammaproteobacteria</taxon>
        <taxon>Oceanospirillales</taxon>
        <taxon>Halomonadaceae</taxon>
        <taxon>Halomonas</taxon>
    </lineage>
</organism>
<evidence type="ECO:0000313" key="7">
    <source>
        <dbReference type="EMBL" id="MCL7931405.1"/>
    </source>
</evidence>
<evidence type="ECO:0000256" key="1">
    <source>
        <dbReference type="ARBA" id="ARBA00004141"/>
    </source>
</evidence>
<evidence type="ECO:0000256" key="5">
    <source>
        <dbReference type="SAM" id="Phobius"/>
    </source>
</evidence>
<feature type="transmembrane region" description="Helical" evidence="5">
    <location>
        <begin position="230"/>
        <end position="247"/>
    </location>
</feature>
<keyword evidence="7" id="KW-0436">Ligase</keyword>
<keyword evidence="2 5" id="KW-0812">Transmembrane</keyword>
<dbReference type="PANTHER" id="PTHR37422">
    <property type="entry name" value="TEICHURONIC ACID BIOSYNTHESIS PROTEIN TUAE"/>
    <property type="match status" value="1"/>
</dbReference>
<dbReference type="EMBL" id="JAMJPJ010000037">
    <property type="protein sequence ID" value="MCL7931405.1"/>
    <property type="molecule type" value="Genomic_DNA"/>
</dbReference>
<keyword evidence="8" id="KW-1185">Reference proteome</keyword>
<dbReference type="Proteomes" id="UP001165308">
    <property type="component" value="Unassembled WGS sequence"/>
</dbReference>
<dbReference type="Pfam" id="PF04932">
    <property type="entry name" value="Wzy_C"/>
    <property type="match status" value="1"/>
</dbReference>